<gene>
    <name evidence="3" type="ORF">MUCCIDRAFT_167804</name>
</gene>
<evidence type="ECO:0000256" key="2">
    <source>
        <dbReference type="SAM" id="Phobius"/>
    </source>
</evidence>
<feature type="coiled-coil region" evidence="1">
    <location>
        <begin position="74"/>
        <end position="137"/>
    </location>
</feature>
<reference evidence="3 4" key="1">
    <citation type="submission" date="2015-06" db="EMBL/GenBank/DDBJ databases">
        <title>Expansion of signal transduction pathways in fungi by whole-genome duplication.</title>
        <authorList>
            <consortium name="DOE Joint Genome Institute"/>
            <person name="Corrochano L.M."/>
            <person name="Kuo A."/>
            <person name="Marcet-Houben M."/>
            <person name="Polaino S."/>
            <person name="Salamov A."/>
            <person name="Villalobos J.M."/>
            <person name="Alvarez M.I."/>
            <person name="Avalos J."/>
            <person name="Benito E.P."/>
            <person name="Benoit I."/>
            <person name="Burger G."/>
            <person name="Camino L.P."/>
            <person name="Canovas D."/>
            <person name="Cerda-Olmedo E."/>
            <person name="Cheng J.-F."/>
            <person name="Dominguez A."/>
            <person name="Elias M."/>
            <person name="Eslava A.P."/>
            <person name="Glaser F."/>
            <person name="Grimwood J."/>
            <person name="Gutierrez G."/>
            <person name="Heitman J."/>
            <person name="Henrissat B."/>
            <person name="Iturriaga E.A."/>
            <person name="Lang B.F."/>
            <person name="Lavin J.L."/>
            <person name="Lee S."/>
            <person name="Li W."/>
            <person name="Lindquist E."/>
            <person name="Lopez-Garcia S."/>
            <person name="Luque E.M."/>
            <person name="Marcos A.T."/>
            <person name="Martin J."/>
            <person name="Mccluskey K."/>
            <person name="Medina H.R."/>
            <person name="Miralles-Duran A."/>
            <person name="Miyazaki A."/>
            <person name="Munoz-Torres E."/>
            <person name="Oguiza J.A."/>
            <person name="Ohm R."/>
            <person name="Olmedo M."/>
            <person name="Orejas M."/>
            <person name="Ortiz-Castellanos L."/>
            <person name="Pisabarro A.G."/>
            <person name="Rodriguez-Romero J."/>
            <person name="Ruiz-Herrera J."/>
            <person name="Ruiz-Vazquez R."/>
            <person name="Sanz C."/>
            <person name="Schackwitz W."/>
            <person name="Schmutz J."/>
            <person name="Shahriari M."/>
            <person name="Shelest E."/>
            <person name="Silva-Franco F."/>
            <person name="Soanes D."/>
            <person name="Syed K."/>
            <person name="Tagua V.G."/>
            <person name="Talbot N.J."/>
            <person name="Thon M."/>
            <person name="De Vries R.P."/>
            <person name="Wiebenga A."/>
            <person name="Yadav J.S."/>
            <person name="Braun E.L."/>
            <person name="Baker S."/>
            <person name="Garre V."/>
            <person name="Horwitz B."/>
            <person name="Torres-Martinez S."/>
            <person name="Idnurm A."/>
            <person name="Herrera-Estrella A."/>
            <person name="Gabaldon T."/>
            <person name="Grigoriev I.V."/>
        </authorList>
    </citation>
    <scope>NUCLEOTIDE SEQUENCE [LARGE SCALE GENOMIC DNA]</scope>
    <source>
        <strain evidence="3 4">CBS 277.49</strain>
    </source>
</reference>
<keyword evidence="2" id="KW-0812">Transmembrane</keyword>
<keyword evidence="2" id="KW-1133">Transmembrane helix</keyword>
<organism evidence="3 4">
    <name type="scientific">Mucor lusitanicus CBS 277.49</name>
    <dbReference type="NCBI Taxonomy" id="747725"/>
    <lineage>
        <taxon>Eukaryota</taxon>
        <taxon>Fungi</taxon>
        <taxon>Fungi incertae sedis</taxon>
        <taxon>Mucoromycota</taxon>
        <taxon>Mucoromycotina</taxon>
        <taxon>Mucoromycetes</taxon>
        <taxon>Mucorales</taxon>
        <taxon>Mucorineae</taxon>
        <taxon>Mucoraceae</taxon>
        <taxon>Mucor</taxon>
    </lineage>
</organism>
<proteinExistence type="predicted"/>
<name>A0A162Q1V2_MUCCL</name>
<dbReference type="VEuPathDB" id="FungiDB:MUCCIDRAFT_167804"/>
<dbReference type="EMBL" id="AMYB01000011">
    <property type="protein sequence ID" value="OAC98159.1"/>
    <property type="molecule type" value="Genomic_DNA"/>
</dbReference>
<evidence type="ECO:0000256" key="1">
    <source>
        <dbReference type="SAM" id="Coils"/>
    </source>
</evidence>
<evidence type="ECO:0000313" key="3">
    <source>
        <dbReference type="EMBL" id="OAC98159.1"/>
    </source>
</evidence>
<dbReference type="Proteomes" id="UP000077051">
    <property type="component" value="Unassembled WGS sequence"/>
</dbReference>
<evidence type="ECO:0000313" key="4">
    <source>
        <dbReference type="Proteomes" id="UP000077051"/>
    </source>
</evidence>
<keyword evidence="1" id="KW-0175">Coiled coil</keyword>
<keyword evidence="2" id="KW-0472">Membrane</keyword>
<dbReference type="AlphaFoldDB" id="A0A162Q1V2"/>
<feature type="transmembrane region" description="Helical" evidence="2">
    <location>
        <begin position="6"/>
        <end position="31"/>
    </location>
</feature>
<keyword evidence="4" id="KW-1185">Reference proteome</keyword>
<protein>
    <submittedName>
        <fullName evidence="3">Uncharacterized protein</fullName>
    </submittedName>
</protein>
<comment type="caution">
    <text evidence="3">The sequence shown here is derived from an EMBL/GenBank/DDBJ whole genome shotgun (WGS) entry which is preliminary data.</text>
</comment>
<accession>A0A162Q1V2</accession>
<sequence>MYISSLIKFIVEAYSFVCILLVTLLPTLYIAQSFLTTVEKQHNTETMLQKRLSDLEARIDQRLVEANDRKQHQCNTKQSRVEDLHERMEALEAQFEQETFVHKLILENKSLLLDIALQSQNTRMNCVERRLDSEEHNSRADQAHQMKYLSGAIQSISNTTKIFNDLLPRVLALEVSQSTPPQETTTPILNKFEQQIKGLSQKMHQIDETLNNCVPAKAHVEFLGMRQIVNDGSNFCAELKAYVDRVDARLMRLEQVITEAATHDYEEYTESDQIILY</sequence>